<evidence type="ECO:0000259" key="6">
    <source>
        <dbReference type="PROSITE" id="PS50222"/>
    </source>
</evidence>
<dbReference type="InterPro" id="IPR011992">
    <property type="entry name" value="EF-hand-dom_pair"/>
</dbReference>
<evidence type="ECO:0000256" key="1">
    <source>
        <dbReference type="ARBA" id="ARBA00004123"/>
    </source>
</evidence>
<dbReference type="InterPro" id="IPR036322">
    <property type="entry name" value="WD40_repeat_dom_sf"/>
</dbReference>
<dbReference type="InParanoid" id="A0A078AH06"/>
<protein>
    <recommendedName>
        <fullName evidence="6">EF-hand domain-containing protein</fullName>
    </recommendedName>
</protein>
<dbReference type="PANTHER" id="PTHR19865">
    <property type="entry name" value="U3 SMALL NUCLEOLAR RNA INTERACTING PROTEIN 2"/>
    <property type="match status" value="1"/>
</dbReference>
<sequence>MKDSKETTEQDQTIKISDNIIVIEKEFKNDSSHRDLITGIKDLNDLEFLTCGVEMAMKVWDKSLQTCDYTIETHKPLYTMAITGERNDIMIAALGDGDLIVFGLTNKNQLDIVENAHNSTVIQIVSLQKLKNKYFASRCIHGNVNIWSATHHPDRLFTIENIDKDEPSYMHEATMNATKLEQHESTMLQTATGSSASERDMMIELKFTLQNQSSSTLLCFSNYNDSQIVIAVVDLKTRRKTIKSTFKNQRKPTYIYQINEQNLFVGTEGGMIEHWQIEPGNLVQTFEAHTKSDEGISSIIQLKSESYLLWGSYDSLDKSDYKLLATASQGSPEFRLWLLHHNPSDNTTTLKPHIRIETSLQNGIKYLLESSQTQIVAVDTHKTLKFYEFIDKVKKEEEEAKIAQEEKLSQVFRDVLNKYDRDGSGLILYDELEAILTDFFYEIQIPYPGNSLVENYMAYLDQDGNKSLNKYEMKYLLNLITDYGAEKMLKK</sequence>
<dbReference type="SMART" id="SM00054">
    <property type="entry name" value="EFh"/>
    <property type="match status" value="2"/>
</dbReference>
<dbReference type="GO" id="GO:0034511">
    <property type="term" value="F:U3 snoRNA binding"/>
    <property type="evidence" value="ECO:0007669"/>
    <property type="project" value="InterPro"/>
</dbReference>
<dbReference type="InterPro" id="IPR039241">
    <property type="entry name" value="Rrp9-like"/>
</dbReference>
<evidence type="ECO:0000256" key="5">
    <source>
        <dbReference type="ARBA" id="ARBA00023242"/>
    </source>
</evidence>
<dbReference type="SUPFAM" id="SSF47473">
    <property type="entry name" value="EF-hand"/>
    <property type="match status" value="1"/>
</dbReference>
<dbReference type="EMBL" id="CCKQ01009322">
    <property type="protein sequence ID" value="CDW80802.1"/>
    <property type="molecule type" value="Genomic_DNA"/>
</dbReference>
<comment type="subcellular location">
    <subcellularLocation>
        <location evidence="1">Nucleus</location>
    </subcellularLocation>
</comment>
<evidence type="ECO:0000313" key="8">
    <source>
        <dbReference type="Proteomes" id="UP000039865"/>
    </source>
</evidence>
<dbReference type="InterPro" id="IPR015943">
    <property type="entry name" value="WD40/YVTN_repeat-like_dom_sf"/>
</dbReference>
<accession>A0A078AH06</accession>
<reference evidence="7 8" key="1">
    <citation type="submission" date="2014-06" db="EMBL/GenBank/DDBJ databases">
        <authorList>
            <person name="Swart Estienne"/>
        </authorList>
    </citation>
    <scope>NUCLEOTIDE SEQUENCE [LARGE SCALE GENOMIC DNA]</scope>
    <source>
        <strain evidence="7 8">130c</strain>
    </source>
</reference>
<evidence type="ECO:0000313" key="7">
    <source>
        <dbReference type="EMBL" id="CDW80802.1"/>
    </source>
</evidence>
<feature type="domain" description="EF-hand" evidence="6">
    <location>
        <begin position="407"/>
        <end position="442"/>
    </location>
</feature>
<evidence type="ECO:0000256" key="4">
    <source>
        <dbReference type="ARBA" id="ARBA00022837"/>
    </source>
</evidence>
<evidence type="ECO:0000256" key="2">
    <source>
        <dbReference type="ARBA" id="ARBA00022574"/>
    </source>
</evidence>
<keyword evidence="2" id="KW-0853">WD repeat</keyword>
<dbReference type="Gene3D" id="1.10.238.10">
    <property type="entry name" value="EF-hand"/>
    <property type="match status" value="1"/>
</dbReference>
<dbReference type="InterPro" id="IPR018247">
    <property type="entry name" value="EF_Hand_1_Ca_BS"/>
</dbReference>
<dbReference type="PROSITE" id="PS00018">
    <property type="entry name" value="EF_HAND_1"/>
    <property type="match status" value="1"/>
</dbReference>
<keyword evidence="5" id="KW-0539">Nucleus</keyword>
<keyword evidence="8" id="KW-1185">Reference proteome</keyword>
<dbReference type="GO" id="GO:0032040">
    <property type="term" value="C:small-subunit processome"/>
    <property type="evidence" value="ECO:0007669"/>
    <property type="project" value="TreeGrafter"/>
</dbReference>
<dbReference type="OrthoDB" id="10415772at2759"/>
<dbReference type="AlphaFoldDB" id="A0A078AH06"/>
<evidence type="ECO:0000256" key="3">
    <source>
        <dbReference type="ARBA" id="ARBA00022737"/>
    </source>
</evidence>
<organism evidence="7 8">
    <name type="scientific">Stylonychia lemnae</name>
    <name type="common">Ciliate</name>
    <dbReference type="NCBI Taxonomy" id="5949"/>
    <lineage>
        <taxon>Eukaryota</taxon>
        <taxon>Sar</taxon>
        <taxon>Alveolata</taxon>
        <taxon>Ciliophora</taxon>
        <taxon>Intramacronucleata</taxon>
        <taxon>Spirotrichea</taxon>
        <taxon>Stichotrichia</taxon>
        <taxon>Sporadotrichida</taxon>
        <taxon>Oxytrichidae</taxon>
        <taxon>Stylonychinae</taxon>
        <taxon>Stylonychia</taxon>
    </lineage>
</organism>
<dbReference type="GO" id="GO:0005509">
    <property type="term" value="F:calcium ion binding"/>
    <property type="evidence" value="ECO:0007669"/>
    <property type="project" value="InterPro"/>
</dbReference>
<name>A0A078AH06_STYLE</name>
<dbReference type="PROSITE" id="PS50222">
    <property type="entry name" value="EF_HAND_2"/>
    <property type="match status" value="1"/>
</dbReference>
<proteinExistence type="predicted"/>
<dbReference type="Gene3D" id="2.130.10.10">
    <property type="entry name" value="YVTN repeat-like/Quinoprotein amine dehydrogenase"/>
    <property type="match status" value="2"/>
</dbReference>
<keyword evidence="3" id="KW-0677">Repeat</keyword>
<keyword evidence="4" id="KW-0106">Calcium</keyword>
<dbReference type="SUPFAM" id="SSF50978">
    <property type="entry name" value="WD40 repeat-like"/>
    <property type="match status" value="1"/>
</dbReference>
<dbReference type="InterPro" id="IPR002048">
    <property type="entry name" value="EF_hand_dom"/>
</dbReference>
<gene>
    <name evidence="7" type="primary">Contig7281.g359</name>
    <name evidence="7" type="ORF">STYLEM_9806</name>
</gene>
<dbReference type="PANTHER" id="PTHR19865:SF0">
    <property type="entry name" value="U3 SMALL NUCLEOLAR RNA-INTERACTING PROTEIN 2"/>
    <property type="match status" value="1"/>
</dbReference>
<dbReference type="Proteomes" id="UP000039865">
    <property type="component" value="Unassembled WGS sequence"/>
</dbReference>